<name>A0A9D4F4R6_DREPO</name>
<dbReference type="Pfam" id="PF02485">
    <property type="entry name" value="Branch"/>
    <property type="match status" value="1"/>
</dbReference>
<dbReference type="InterPro" id="IPR003406">
    <property type="entry name" value="Glyco_trans_14"/>
</dbReference>
<accession>A0A9D4F4R6</accession>
<keyword evidence="12" id="KW-1185">Reference proteome</keyword>
<evidence type="ECO:0000256" key="10">
    <source>
        <dbReference type="ARBA" id="ARBA00038150"/>
    </source>
</evidence>
<keyword evidence="7" id="KW-1133">Transmembrane helix</keyword>
<keyword evidence="4" id="KW-0808">Transferase</keyword>
<reference evidence="11" key="1">
    <citation type="journal article" date="2019" name="bioRxiv">
        <title>The Genome of the Zebra Mussel, Dreissena polymorpha: A Resource for Invasive Species Research.</title>
        <authorList>
            <person name="McCartney M.A."/>
            <person name="Auch B."/>
            <person name="Kono T."/>
            <person name="Mallez S."/>
            <person name="Zhang Y."/>
            <person name="Obille A."/>
            <person name="Becker A."/>
            <person name="Abrahante J.E."/>
            <person name="Garbe J."/>
            <person name="Badalamenti J.P."/>
            <person name="Herman A."/>
            <person name="Mangelson H."/>
            <person name="Liachko I."/>
            <person name="Sullivan S."/>
            <person name="Sone E.D."/>
            <person name="Koren S."/>
            <person name="Silverstein K.A.T."/>
            <person name="Beckman K.B."/>
            <person name="Gohl D.M."/>
        </authorList>
    </citation>
    <scope>NUCLEOTIDE SEQUENCE</scope>
    <source>
        <strain evidence="11">Duluth1</strain>
        <tissue evidence="11">Whole animal</tissue>
    </source>
</reference>
<evidence type="ECO:0000313" key="11">
    <source>
        <dbReference type="EMBL" id="KAH3792309.1"/>
    </source>
</evidence>
<dbReference type="PANTHER" id="PTHR19297:SF181">
    <property type="entry name" value="PROTEIN XYLOSYLTRANSFERASE"/>
    <property type="match status" value="1"/>
</dbReference>
<evidence type="ECO:0000256" key="2">
    <source>
        <dbReference type="ARBA" id="ARBA00004922"/>
    </source>
</evidence>
<dbReference type="EMBL" id="JAIWYP010000007">
    <property type="protein sequence ID" value="KAH3792309.1"/>
    <property type="molecule type" value="Genomic_DNA"/>
</dbReference>
<dbReference type="AlphaFoldDB" id="A0A9D4F4R6"/>
<dbReference type="GO" id="GO:0016020">
    <property type="term" value="C:membrane"/>
    <property type="evidence" value="ECO:0007669"/>
    <property type="project" value="UniProtKB-SubCell"/>
</dbReference>
<sequence>MVGQIAFSDKPSFNIVCRFLCLQDFEITSTTVVKELSFSIMPLSIKYKLLLGLIVLTGTFMFLLENSISLQIYSRVVKTDLFCKNDASVSTHDVREQSHLINFHVNEYNITDEALEMIGYTGKNNSTSLVRLRGLSKLLSLIKPYVKQDNKLKHMYLPHKHVFQNTRMVADVNCNAIFQGDKTEIKRADNTTQVRNFLQPQNYSAMTKNCSNFIHERGYIDHHLTEVERDFPIAFSIIMFTDIEQSERLLRAIYRPQNYYCIHVDSKTNQTIYDGMSSIASCFDNVFVMSTRFDVQWGTMTNLEPDLLCMKELWNKSTLWKYFINLTGQEFPLRTNYELVRILEAYNGSNDLEGTLKR</sequence>
<reference evidence="11" key="2">
    <citation type="submission" date="2020-11" db="EMBL/GenBank/DDBJ databases">
        <authorList>
            <person name="McCartney M.A."/>
            <person name="Auch B."/>
            <person name="Kono T."/>
            <person name="Mallez S."/>
            <person name="Becker A."/>
            <person name="Gohl D.M."/>
            <person name="Silverstein K.A.T."/>
            <person name="Koren S."/>
            <person name="Bechman K.B."/>
            <person name="Herman A."/>
            <person name="Abrahante J.E."/>
            <person name="Garbe J."/>
        </authorList>
    </citation>
    <scope>NUCLEOTIDE SEQUENCE</scope>
    <source>
        <strain evidence="11">Duluth1</strain>
        <tissue evidence="11">Whole animal</tissue>
    </source>
</reference>
<keyword evidence="5" id="KW-0812">Transmembrane</keyword>
<evidence type="ECO:0000256" key="5">
    <source>
        <dbReference type="ARBA" id="ARBA00022692"/>
    </source>
</evidence>
<evidence type="ECO:0000256" key="4">
    <source>
        <dbReference type="ARBA" id="ARBA00022679"/>
    </source>
</evidence>
<dbReference type="PANTHER" id="PTHR19297">
    <property type="entry name" value="GLYCOSYLTRANSFERASE 14 FAMILY MEMBER"/>
    <property type="match status" value="1"/>
</dbReference>
<keyword evidence="9" id="KW-0325">Glycoprotein</keyword>
<dbReference type="Proteomes" id="UP000828390">
    <property type="component" value="Unassembled WGS sequence"/>
</dbReference>
<comment type="subcellular location">
    <subcellularLocation>
        <location evidence="1">Membrane</location>
        <topology evidence="1">Single-pass type II membrane protein</topology>
    </subcellularLocation>
</comment>
<gene>
    <name evidence="11" type="ORF">DPMN_145803</name>
</gene>
<evidence type="ECO:0000256" key="7">
    <source>
        <dbReference type="ARBA" id="ARBA00022989"/>
    </source>
</evidence>
<organism evidence="11 12">
    <name type="scientific">Dreissena polymorpha</name>
    <name type="common">Zebra mussel</name>
    <name type="synonym">Mytilus polymorpha</name>
    <dbReference type="NCBI Taxonomy" id="45954"/>
    <lineage>
        <taxon>Eukaryota</taxon>
        <taxon>Metazoa</taxon>
        <taxon>Spiralia</taxon>
        <taxon>Lophotrochozoa</taxon>
        <taxon>Mollusca</taxon>
        <taxon>Bivalvia</taxon>
        <taxon>Autobranchia</taxon>
        <taxon>Heteroconchia</taxon>
        <taxon>Euheterodonta</taxon>
        <taxon>Imparidentia</taxon>
        <taxon>Neoheterodontei</taxon>
        <taxon>Myida</taxon>
        <taxon>Dreissenoidea</taxon>
        <taxon>Dreissenidae</taxon>
        <taxon>Dreissena</taxon>
    </lineage>
</organism>
<keyword evidence="6" id="KW-0735">Signal-anchor</keyword>
<keyword evidence="3" id="KW-0328">Glycosyltransferase</keyword>
<comment type="pathway">
    <text evidence="2">Protein modification; protein glycosylation.</text>
</comment>
<dbReference type="GO" id="GO:0008375">
    <property type="term" value="F:acetylglucosaminyltransferase activity"/>
    <property type="evidence" value="ECO:0007669"/>
    <property type="project" value="TreeGrafter"/>
</dbReference>
<evidence type="ECO:0000256" key="1">
    <source>
        <dbReference type="ARBA" id="ARBA00004606"/>
    </source>
</evidence>
<keyword evidence="8" id="KW-0472">Membrane</keyword>
<proteinExistence type="inferred from homology"/>
<evidence type="ECO:0000256" key="3">
    <source>
        <dbReference type="ARBA" id="ARBA00022676"/>
    </source>
</evidence>
<protein>
    <submittedName>
        <fullName evidence="11">Uncharacterized protein</fullName>
    </submittedName>
</protein>
<evidence type="ECO:0000256" key="9">
    <source>
        <dbReference type="ARBA" id="ARBA00023180"/>
    </source>
</evidence>
<evidence type="ECO:0000256" key="8">
    <source>
        <dbReference type="ARBA" id="ARBA00023136"/>
    </source>
</evidence>
<evidence type="ECO:0000313" key="12">
    <source>
        <dbReference type="Proteomes" id="UP000828390"/>
    </source>
</evidence>
<comment type="similarity">
    <text evidence="10">Belongs to the glycosyltransferase 14 family.</text>
</comment>
<evidence type="ECO:0000256" key="6">
    <source>
        <dbReference type="ARBA" id="ARBA00022968"/>
    </source>
</evidence>
<comment type="caution">
    <text evidence="11">The sequence shown here is derived from an EMBL/GenBank/DDBJ whole genome shotgun (WGS) entry which is preliminary data.</text>
</comment>